<evidence type="ECO:0000256" key="1">
    <source>
        <dbReference type="SAM" id="MobiDB-lite"/>
    </source>
</evidence>
<accession>V4TV32</accession>
<dbReference type="KEGG" id="cic:CICLE_v10023134mg"/>
<dbReference type="Proteomes" id="UP000030687">
    <property type="component" value="Unassembled WGS sequence"/>
</dbReference>
<protein>
    <submittedName>
        <fullName evidence="2">Uncharacterized protein</fullName>
    </submittedName>
</protein>
<keyword evidence="3" id="KW-1185">Reference proteome</keyword>
<dbReference type="AlphaFoldDB" id="V4TV32"/>
<reference evidence="2 3" key="1">
    <citation type="submission" date="2013-10" db="EMBL/GenBank/DDBJ databases">
        <authorList>
            <consortium name="International Citrus Genome Consortium"/>
            <person name="Jenkins J."/>
            <person name="Schmutz J."/>
            <person name="Prochnik S."/>
            <person name="Rokhsar D."/>
            <person name="Gmitter F."/>
            <person name="Ollitrault P."/>
            <person name="Machado M."/>
            <person name="Talon M."/>
            <person name="Wincker P."/>
            <person name="Jaillon O."/>
            <person name="Morgante M."/>
        </authorList>
    </citation>
    <scope>NUCLEOTIDE SEQUENCE</scope>
    <source>
        <strain evidence="3">cv. Clemenules</strain>
    </source>
</reference>
<sequence>MNIVNSPRPNRSTFTTLRGISDAQITPPSFNLRNKQGRYIKTTIQEKQYGSFKQVTDNQNENHFQNLSIFLLPPHFLSKQP</sequence>
<proteinExistence type="predicted"/>
<name>V4TV32_CITCL</name>
<organism evidence="2 3">
    <name type="scientific">Citrus clementina</name>
    <name type="common">Clementine</name>
    <name type="synonym">Citrus deliciosa x Citrus sinensis</name>
    <dbReference type="NCBI Taxonomy" id="85681"/>
    <lineage>
        <taxon>Eukaryota</taxon>
        <taxon>Viridiplantae</taxon>
        <taxon>Streptophyta</taxon>
        <taxon>Embryophyta</taxon>
        <taxon>Tracheophyta</taxon>
        <taxon>Spermatophyta</taxon>
        <taxon>Magnoliopsida</taxon>
        <taxon>eudicotyledons</taxon>
        <taxon>Gunneridae</taxon>
        <taxon>Pentapetalae</taxon>
        <taxon>rosids</taxon>
        <taxon>malvids</taxon>
        <taxon>Sapindales</taxon>
        <taxon>Rutaceae</taxon>
        <taxon>Aurantioideae</taxon>
        <taxon>Citrus</taxon>
    </lineage>
</organism>
<gene>
    <name evidence="2" type="ORF">CICLE_v10023134mg</name>
</gene>
<dbReference type="Gramene" id="ESR53716">
    <property type="protein sequence ID" value="ESR53716"/>
    <property type="gene ID" value="CICLE_v10023134mg"/>
</dbReference>
<feature type="region of interest" description="Disordered" evidence="1">
    <location>
        <begin position="1"/>
        <end position="20"/>
    </location>
</feature>
<evidence type="ECO:0000313" key="2">
    <source>
        <dbReference type="EMBL" id="ESR53716.1"/>
    </source>
</evidence>
<dbReference type="EMBL" id="KI536661">
    <property type="protein sequence ID" value="ESR53716.1"/>
    <property type="molecule type" value="Genomic_DNA"/>
</dbReference>
<evidence type="ECO:0000313" key="3">
    <source>
        <dbReference type="Proteomes" id="UP000030687"/>
    </source>
</evidence>
<dbReference type="InParanoid" id="V4TV32"/>